<reference evidence="2" key="1">
    <citation type="journal article" date="2019" name="Int. J. Syst. Evol. Microbiol.">
        <title>The Global Catalogue of Microorganisms (GCM) 10K type strain sequencing project: providing services to taxonomists for standard genome sequencing and annotation.</title>
        <authorList>
            <consortium name="The Broad Institute Genomics Platform"/>
            <consortium name="The Broad Institute Genome Sequencing Center for Infectious Disease"/>
            <person name="Wu L."/>
            <person name="Ma J."/>
        </authorList>
    </citation>
    <scope>NUCLEOTIDE SEQUENCE [LARGE SCALE GENOMIC DNA]</scope>
    <source>
        <strain evidence="2">JCM 9458</strain>
    </source>
</reference>
<dbReference type="RefSeq" id="WP_345729079.1">
    <property type="nucleotide sequence ID" value="NZ_BAAAYN010000023.1"/>
</dbReference>
<evidence type="ECO:0000313" key="1">
    <source>
        <dbReference type="EMBL" id="GAA3388289.1"/>
    </source>
</evidence>
<keyword evidence="2" id="KW-1185">Reference proteome</keyword>
<comment type="caution">
    <text evidence="1">The sequence shown here is derived from an EMBL/GenBank/DDBJ whole genome shotgun (WGS) entry which is preliminary data.</text>
</comment>
<accession>A0ABP6SYZ2</accession>
<gene>
    <name evidence="1" type="ORF">GCM10020369_33880</name>
</gene>
<dbReference type="EMBL" id="BAAAYN010000023">
    <property type="protein sequence ID" value="GAA3388289.1"/>
    <property type="molecule type" value="Genomic_DNA"/>
</dbReference>
<evidence type="ECO:0008006" key="3">
    <source>
        <dbReference type="Google" id="ProtNLM"/>
    </source>
</evidence>
<protein>
    <recommendedName>
        <fullName evidence="3">VCBS repeat-containing protein</fullName>
    </recommendedName>
</protein>
<name>A0ABP6SYZ2_9ACTN</name>
<sequence length="471" mass="49537">MSTQDTAPELTDDERAEFAALLPPAVPAAGLPRRQARRYQLLRTIAEPERPPRFRVPKPALAAGALVVTVGLSAVGAAVVDRDTDRPAPSQTAPVRSLTELLAGIDDAAERLPDVRAGVGQVVYGQTEVAGSDGRISLRETWTSLDGRTGLLRVDGIPAPVTTYVPQPGDLPDLARATGYPTYETLRAIADVTPRALRAQLRADVVGLTGDPSLAAFRTVRTMLTTAPIPPRLRATLFRAAAELPGIRFVPRDVALGNQPGPALVLAADGAEERMVIDVGAVAVLGDRTHAYEDPDLAGGFGEDGQGRGPAIVPAGPSRPVTARDWRNVTLFVPDTGWALGAAVTARFRDGVAIVEQPGGVRMQYAIGDGQTAQYGDVTGDGLTDVVVSIEQWGYGDQGPPESSYVVVAYAGAEGGRLVPIGVVEYVSPLTTGPTFTIESGVVTVHPRLGGSTEGSPTAYRWNGVWFVPQR</sequence>
<evidence type="ECO:0000313" key="2">
    <source>
        <dbReference type="Proteomes" id="UP001501676"/>
    </source>
</evidence>
<proteinExistence type="predicted"/>
<dbReference type="Proteomes" id="UP001501676">
    <property type="component" value="Unassembled WGS sequence"/>
</dbReference>
<organism evidence="1 2">
    <name type="scientific">Cryptosporangium minutisporangium</name>
    <dbReference type="NCBI Taxonomy" id="113569"/>
    <lineage>
        <taxon>Bacteria</taxon>
        <taxon>Bacillati</taxon>
        <taxon>Actinomycetota</taxon>
        <taxon>Actinomycetes</taxon>
        <taxon>Cryptosporangiales</taxon>
        <taxon>Cryptosporangiaceae</taxon>
        <taxon>Cryptosporangium</taxon>
    </lineage>
</organism>